<dbReference type="GO" id="GO:0070095">
    <property type="term" value="F:fructose-6-phosphate binding"/>
    <property type="evidence" value="ECO:0007669"/>
    <property type="project" value="TreeGrafter"/>
</dbReference>
<dbReference type="GO" id="GO:0005945">
    <property type="term" value="C:6-phosphofructokinase complex"/>
    <property type="evidence" value="ECO:0007669"/>
    <property type="project" value="TreeGrafter"/>
</dbReference>
<evidence type="ECO:0000256" key="6">
    <source>
        <dbReference type="ARBA" id="ARBA00022533"/>
    </source>
</evidence>
<evidence type="ECO:0000313" key="16">
    <source>
        <dbReference type="EMBL" id="CAD7229472.1"/>
    </source>
</evidence>
<keyword evidence="13" id="KW-0324">Glycolysis</keyword>
<organism evidence="16">
    <name type="scientific">Cyprideis torosa</name>
    <dbReference type="NCBI Taxonomy" id="163714"/>
    <lineage>
        <taxon>Eukaryota</taxon>
        <taxon>Metazoa</taxon>
        <taxon>Ecdysozoa</taxon>
        <taxon>Arthropoda</taxon>
        <taxon>Crustacea</taxon>
        <taxon>Oligostraca</taxon>
        <taxon>Ostracoda</taxon>
        <taxon>Podocopa</taxon>
        <taxon>Podocopida</taxon>
        <taxon>Cytherocopina</taxon>
        <taxon>Cytheroidea</taxon>
        <taxon>Cytherideidae</taxon>
        <taxon>Cyprideis</taxon>
    </lineage>
</organism>
<feature type="domain" description="Phosphofructokinase" evidence="15">
    <location>
        <begin position="9"/>
        <end position="111"/>
    </location>
</feature>
<dbReference type="GO" id="GO:0046872">
    <property type="term" value="F:metal ion binding"/>
    <property type="evidence" value="ECO:0007669"/>
    <property type="project" value="UniProtKB-KW"/>
</dbReference>
<dbReference type="PROSITE" id="PS00433">
    <property type="entry name" value="PHOSPHOFRUCTOKINASE"/>
    <property type="match status" value="1"/>
</dbReference>
<dbReference type="GO" id="GO:0042802">
    <property type="term" value="F:identical protein binding"/>
    <property type="evidence" value="ECO:0007669"/>
    <property type="project" value="TreeGrafter"/>
</dbReference>
<keyword evidence="10" id="KW-0418">Kinase</keyword>
<evidence type="ECO:0000256" key="9">
    <source>
        <dbReference type="ARBA" id="ARBA00022741"/>
    </source>
</evidence>
<dbReference type="InterPro" id="IPR015912">
    <property type="entry name" value="Phosphofructokinase_CS"/>
</dbReference>
<protein>
    <recommendedName>
        <fullName evidence="4">6-phosphofructokinase</fullName>
        <ecNumber evidence="4">2.7.1.11</ecNumber>
    </recommendedName>
</protein>
<dbReference type="InterPro" id="IPR035966">
    <property type="entry name" value="PKF_sf"/>
</dbReference>
<keyword evidence="5" id="KW-0963">Cytoplasm</keyword>
<dbReference type="GO" id="GO:0048029">
    <property type="term" value="F:monosaccharide binding"/>
    <property type="evidence" value="ECO:0007669"/>
    <property type="project" value="TreeGrafter"/>
</dbReference>
<evidence type="ECO:0000256" key="5">
    <source>
        <dbReference type="ARBA" id="ARBA00022490"/>
    </source>
</evidence>
<dbReference type="EMBL" id="OB662084">
    <property type="protein sequence ID" value="CAD7229472.1"/>
    <property type="molecule type" value="Genomic_DNA"/>
</dbReference>
<evidence type="ECO:0000256" key="3">
    <source>
        <dbReference type="ARBA" id="ARBA00004679"/>
    </source>
</evidence>
<dbReference type="GO" id="GO:0016208">
    <property type="term" value="F:AMP binding"/>
    <property type="evidence" value="ECO:0007669"/>
    <property type="project" value="TreeGrafter"/>
</dbReference>
<dbReference type="SUPFAM" id="SSF53784">
    <property type="entry name" value="Phosphofructokinase"/>
    <property type="match status" value="1"/>
</dbReference>
<accession>A0A7R8WD73</accession>
<evidence type="ECO:0000256" key="13">
    <source>
        <dbReference type="ARBA" id="ARBA00023152"/>
    </source>
</evidence>
<comment type="pathway">
    <text evidence="3">Carbohydrate degradation; glycolysis; D-glyceraldehyde 3-phosphate and glycerone phosphate from D-glucose: step 3/4.</text>
</comment>
<keyword evidence="7" id="KW-0808">Transferase</keyword>
<dbReference type="PANTHER" id="PTHR13697:SF4">
    <property type="entry name" value="ATP-DEPENDENT 6-PHOSPHOFRUCTOKINASE"/>
    <property type="match status" value="1"/>
</dbReference>
<dbReference type="AlphaFoldDB" id="A0A7R8WD73"/>
<dbReference type="Pfam" id="PF00365">
    <property type="entry name" value="PFK"/>
    <property type="match status" value="1"/>
</dbReference>
<dbReference type="PANTHER" id="PTHR13697">
    <property type="entry name" value="PHOSPHOFRUCTOKINASE"/>
    <property type="match status" value="1"/>
</dbReference>
<evidence type="ECO:0000256" key="7">
    <source>
        <dbReference type="ARBA" id="ARBA00022679"/>
    </source>
</evidence>
<keyword evidence="6" id="KW-0021">Allosteric enzyme</keyword>
<comment type="cofactor">
    <cofactor evidence="1">
        <name>Mg(2+)</name>
        <dbReference type="ChEBI" id="CHEBI:18420"/>
    </cofactor>
</comment>
<dbReference type="GO" id="GO:0061621">
    <property type="term" value="P:canonical glycolysis"/>
    <property type="evidence" value="ECO:0007669"/>
    <property type="project" value="TreeGrafter"/>
</dbReference>
<dbReference type="GO" id="GO:0006002">
    <property type="term" value="P:fructose 6-phosphate metabolic process"/>
    <property type="evidence" value="ECO:0007669"/>
    <property type="project" value="InterPro"/>
</dbReference>
<keyword evidence="11" id="KW-0067">ATP-binding</keyword>
<dbReference type="GO" id="GO:0005524">
    <property type="term" value="F:ATP binding"/>
    <property type="evidence" value="ECO:0007669"/>
    <property type="project" value="UniProtKB-KW"/>
</dbReference>
<comment type="subcellular location">
    <subcellularLocation>
        <location evidence="2">Cytoplasm</location>
    </subcellularLocation>
</comment>
<evidence type="ECO:0000256" key="4">
    <source>
        <dbReference type="ARBA" id="ARBA00012055"/>
    </source>
</evidence>
<evidence type="ECO:0000256" key="14">
    <source>
        <dbReference type="ARBA" id="ARBA00048070"/>
    </source>
</evidence>
<keyword evidence="12" id="KW-0460">Magnesium</keyword>
<dbReference type="Gene3D" id="3.40.50.460">
    <property type="entry name" value="Phosphofructokinase domain"/>
    <property type="match status" value="1"/>
</dbReference>
<evidence type="ECO:0000256" key="8">
    <source>
        <dbReference type="ARBA" id="ARBA00022723"/>
    </source>
</evidence>
<evidence type="ECO:0000256" key="1">
    <source>
        <dbReference type="ARBA" id="ARBA00001946"/>
    </source>
</evidence>
<evidence type="ECO:0000256" key="10">
    <source>
        <dbReference type="ARBA" id="ARBA00022777"/>
    </source>
</evidence>
<evidence type="ECO:0000256" key="2">
    <source>
        <dbReference type="ARBA" id="ARBA00004496"/>
    </source>
</evidence>
<dbReference type="GO" id="GO:0003872">
    <property type="term" value="F:6-phosphofructokinase activity"/>
    <property type="evidence" value="ECO:0007669"/>
    <property type="project" value="UniProtKB-EC"/>
</dbReference>
<dbReference type="UniPathway" id="UPA00109">
    <property type="reaction ID" value="UER00182"/>
</dbReference>
<keyword evidence="8" id="KW-0479">Metal-binding</keyword>
<comment type="catalytic activity">
    <reaction evidence="14">
        <text>beta-D-fructose 6-phosphate + ATP = beta-D-fructose 1,6-bisphosphate + ADP + H(+)</text>
        <dbReference type="Rhea" id="RHEA:16109"/>
        <dbReference type="ChEBI" id="CHEBI:15378"/>
        <dbReference type="ChEBI" id="CHEBI:30616"/>
        <dbReference type="ChEBI" id="CHEBI:32966"/>
        <dbReference type="ChEBI" id="CHEBI:57634"/>
        <dbReference type="ChEBI" id="CHEBI:456216"/>
        <dbReference type="EC" id="2.7.1.11"/>
    </reaction>
</comment>
<dbReference type="InterPro" id="IPR022953">
    <property type="entry name" value="ATP_PFK"/>
</dbReference>
<sequence length="201" mass="23029">MRFPIVFLALAGGADQAYIFEEPYAIKDLQSDVYHMASKMAEGVQRGLVLRNEYANENYTTDFLYRLYSEEGKGIFSTRMNVLGHMQQGGSPSPFDRNMGTKMAAKAVTWLVGKMDESRRDDGSVYTTDRDSTVLFGVVRRQYNFTPICDLKEEADFKHRIPKTQWWLRLRPLLRILAKHHATYEEEAETGAADDTLNVEV</sequence>
<evidence type="ECO:0000256" key="12">
    <source>
        <dbReference type="ARBA" id="ARBA00022842"/>
    </source>
</evidence>
<dbReference type="PRINTS" id="PR00476">
    <property type="entry name" value="PHFRCTKINASE"/>
</dbReference>
<dbReference type="GO" id="GO:0030388">
    <property type="term" value="P:fructose 1,6-bisphosphate metabolic process"/>
    <property type="evidence" value="ECO:0007669"/>
    <property type="project" value="TreeGrafter"/>
</dbReference>
<dbReference type="EC" id="2.7.1.11" evidence="4"/>
<gene>
    <name evidence="16" type="ORF">CTOB1V02_LOCUS7341</name>
</gene>
<reference evidence="16" key="1">
    <citation type="submission" date="2020-11" db="EMBL/GenBank/DDBJ databases">
        <authorList>
            <person name="Tran Van P."/>
        </authorList>
    </citation>
    <scope>NUCLEOTIDE SEQUENCE</scope>
</reference>
<name>A0A7R8WD73_9CRUS</name>
<evidence type="ECO:0000256" key="11">
    <source>
        <dbReference type="ARBA" id="ARBA00022840"/>
    </source>
</evidence>
<evidence type="ECO:0000259" key="15">
    <source>
        <dbReference type="Pfam" id="PF00365"/>
    </source>
</evidence>
<proteinExistence type="predicted"/>
<keyword evidence="9" id="KW-0547">Nucleotide-binding</keyword>
<dbReference type="InterPro" id="IPR000023">
    <property type="entry name" value="Phosphofructokinase_dom"/>
</dbReference>
<dbReference type="OrthoDB" id="537915at2759"/>